<proteinExistence type="inferred from homology"/>
<evidence type="ECO:0000256" key="5">
    <source>
        <dbReference type="SAM" id="MobiDB-lite"/>
    </source>
</evidence>
<dbReference type="GO" id="GO:0000272">
    <property type="term" value="P:polysaccharide catabolic process"/>
    <property type="evidence" value="ECO:0007669"/>
    <property type="project" value="UniProtKB-KW"/>
</dbReference>
<evidence type="ECO:0000256" key="2">
    <source>
        <dbReference type="ARBA" id="ARBA00023277"/>
    </source>
</evidence>
<comment type="catalytic activity">
    <reaction evidence="4">
        <text>Hydrolysis of (1-&gt;4)-alpha-D-glucosidic linkages in polysaccharides so as to remove successive maltose units from the non-reducing ends of the chains.</text>
        <dbReference type="EC" id="3.2.1.2"/>
    </reaction>
</comment>
<protein>
    <recommendedName>
        <fullName evidence="4">Beta-amylase</fullName>
        <ecNumber evidence="4">3.2.1.2</ecNumber>
    </recommendedName>
</protein>
<evidence type="ECO:0000259" key="6">
    <source>
        <dbReference type="PROSITE" id="PS50126"/>
    </source>
</evidence>
<dbReference type="EC" id="3.2.1.2" evidence="4"/>
<dbReference type="PANTHER" id="PTHR31352">
    <property type="entry name" value="BETA-AMYLASE 1, CHLOROPLASTIC"/>
    <property type="match status" value="1"/>
</dbReference>
<dbReference type="InterPro" id="IPR049621">
    <property type="entry name" value="S1_DHX8_helicase"/>
</dbReference>
<name>A0A426X937_ENSVE</name>
<feature type="region of interest" description="Disordered" evidence="5">
    <location>
        <begin position="137"/>
        <end position="174"/>
    </location>
</feature>
<dbReference type="InterPro" id="IPR012340">
    <property type="entry name" value="NA-bd_OB-fold"/>
</dbReference>
<evidence type="ECO:0000256" key="3">
    <source>
        <dbReference type="ARBA" id="ARBA00023326"/>
    </source>
</evidence>
<feature type="domain" description="S1 motif" evidence="6">
    <location>
        <begin position="291"/>
        <end position="359"/>
    </location>
</feature>
<dbReference type="SUPFAM" id="SSF51445">
    <property type="entry name" value="(Trans)glycosidases"/>
    <property type="match status" value="1"/>
</dbReference>
<dbReference type="InterPro" id="IPR003029">
    <property type="entry name" value="S1_domain"/>
</dbReference>
<dbReference type="GO" id="GO:0016161">
    <property type="term" value="F:beta-amylase activity"/>
    <property type="evidence" value="ECO:0007669"/>
    <property type="project" value="UniProtKB-EC"/>
</dbReference>
<dbReference type="Pfam" id="PF01373">
    <property type="entry name" value="Glyco_hydro_14"/>
    <property type="match status" value="1"/>
</dbReference>
<dbReference type="Gene3D" id="2.40.50.140">
    <property type="entry name" value="Nucleic acid-binding proteins"/>
    <property type="match status" value="1"/>
</dbReference>
<keyword evidence="4" id="KW-0378">Hydrolase</keyword>
<dbReference type="PANTHER" id="PTHR31352:SF7">
    <property type="entry name" value="BETA-AMYLASE"/>
    <property type="match status" value="1"/>
</dbReference>
<dbReference type="SUPFAM" id="SSF50249">
    <property type="entry name" value="Nucleic acid-binding proteins"/>
    <property type="match status" value="1"/>
</dbReference>
<feature type="region of interest" description="Disordered" evidence="5">
    <location>
        <begin position="493"/>
        <end position="522"/>
    </location>
</feature>
<reference evidence="7 8" key="1">
    <citation type="journal article" date="2014" name="Agronomy (Basel)">
        <title>A Draft Genome Sequence for Ensete ventricosum, the Drought-Tolerant Tree Against Hunger.</title>
        <authorList>
            <person name="Harrison J."/>
            <person name="Moore K.A."/>
            <person name="Paszkiewicz K."/>
            <person name="Jones T."/>
            <person name="Grant M."/>
            <person name="Ambacheew D."/>
            <person name="Muzemil S."/>
            <person name="Studholme D.J."/>
        </authorList>
    </citation>
    <scope>NUCLEOTIDE SEQUENCE [LARGE SCALE GENOMIC DNA]</scope>
</reference>
<evidence type="ECO:0000256" key="4">
    <source>
        <dbReference type="RuleBase" id="RU000509"/>
    </source>
</evidence>
<evidence type="ECO:0000313" key="7">
    <source>
        <dbReference type="EMBL" id="RRT35950.1"/>
    </source>
</evidence>
<dbReference type="EMBL" id="AMZH03024279">
    <property type="protein sequence ID" value="RRT35950.1"/>
    <property type="molecule type" value="Genomic_DNA"/>
</dbReference>
<keyword evidence="4" id="KW-0326">Glycosidase</keyword>
<evidence type="ECO:0000313" key="8">
    <source>
        <dbReference type="Proteomes" id="UP000287651"/>
    </source>
</evidence>
<dbReference type="InterPro" id="IPR017853">
    <property type="entry name" value="GH"/>
</dbReference>
<comment type="caution">
    <text evidence="7">The sequence shown here is derived from an EMBL/GenBank/DDBJ whole genome shotgun (WGS) entry which is preliminary data.</text>
</comment>
<gene>
    <name evidence="7" type="ORF">B296_00033797</name>
</gene>
<dbReference type="Proteomes" id="UP000287651">
    <property type="component" value="Unassembled WGS sequence"/>
</dbReference>
<sequence length="522" mass="58503">MLASLSACAQKVGMHEWGYGGPFGAINLPKNPEETAFFKSDGSWNTPYGRFFLEWYSGLLLLHGERLCMVADEIFLGTGVRISAKVAGIHWHYGTLSHPSELTAGYYNTIFRDGYLPIAEMFSRYRVALCCMSLRSSSRPGTTASLLPPIPPSSSPRRKPPPSPPFPAQTIPTVPGSSVWRWRRTLIANPRPRDGYMIGAGTGTGTRMETEIGMKDAEVIGKETGIDTEAEAEAEIEKKIETEIERGTGIGIIKGRSMAISGRMMRKKMKTVGDTRNPNPHRRNSNELELYKVYKGRVSWVMDTECFVQLTDSRGKEGLVHVSQIVNQRIATNDVVKHDQEGYVEVILVRGQKLSLPMRDVDQKTGKGSTPNEEKLRANKEVGPFGGLQVEEDEGGPFIEARGGRQSGLLLLGVLDVRDYPMFDEDGDVLMYQKWQAEEEIKFELNEDKPDFLQGQSRFSIDMSPVKIFKNPEGSLSWAAALQSALIKEERRELRKQQQQRTMLDSIPEDLNRPWEDPMPET</sequence>
<evidence type="ECO:0000256" key="1">
    <source>
        <dbReference type="ARBA" id="ARBA00005652"/>
    </source>
</evidence>
<dbReference type="AlphaFoldDB" id="A0A426X937"/>
<keyword evidence="3 4" id="KW-0624">Polysaccharide degradation</keyword>
<dbReference type="Gene3D" id="3.20.20.80">
    <property type="entry name" value="Glycosidases"/>
    <property type="match status" value="1"/>
</dbReference>
<comment type="similarity">
    <text evidence="1 4">Belongs to the glycosyl hydrolase 14 family.</text>
</comment>
<keyword evidence="2 4" id="KW-0119">Carbohydrate metabolism</keyword>
<dbReference type="Pfam" id="PF00575">
    <property type="entry name" value="S1"/>
    <property type="match status" value="1"/>
</dbReference>
<dbReference type="FunFam" id="2.40.50.140:FF:000061">
    <property type="entry name" value="ATP-dependent RNA helicase DHX8"/>
    <property type="match status" value="1"/>
</dbReference>
<dbReference type="GO" id="GO:0003676">
    <property type="term" value="F:nucleic acid binding"/>
    <property type="evidence" value="ECO:0007669"/>
    <property type="project" value="InterPro"/>
</dbReference>
<dbReference type="InterPro" id="IPR001554">
    <property type="entry name" value="Glyco_hydro_14"/>
</dbReference>
<accession>A0A426X937</accession>
<dbReference type="SMART" id="SM00316">
    <property type="entry name" value="S1"/>
    <property type="match status" value="1"/>
</dbReference>
<organism evidence="7 8">
    <name type="scientific">Ensete ventricosum</name>
    <name type="common">Abyssinian banana</name>
    <name type="synonym">Musa ensete</name>
    <dbReference type="NCBI Taxonomy" id="4639"/>
    <lineage>
        <taxon>Eukaryota</taxon>
        <taxon>Viridiplantae</taxon>
        <taxon>Streptophyta</taxon>
        <taxon>Embryophyta</taxon>
        <taxon>Tracheophyta</taxon>
        <taxon>Spermatophyta</taxon>
        <taxon>Magnoliopsida</taxon>
        <taxon>Liliopsida</taxon>
        <taxon>Zingiberales</taxon>
        <taxon>Musaceae</taxon>
        <taxon>Ensete</taxon>
    </lineage>
</organism>
<dbReference type="PROSITE" id="PS50126">
    <property type="entry name" value="S1"/>
    <property type="match status" value="1"/>
</dbReference>
<dbReference type="CDD" id="cd05684">
    <property type="entry name" value="S1_DHX8_helicase"/>
    <property type="match status" value="1"/>
</dbReference>